<evidence type="ECO:0000259" key="10">
    <source>
        <dbReference type="Pfam" id="PF02514"/>
    </source>
</evidence>
<evidence type="ECO:0000256" key="9">
    <source>
        <dbReference type="ARBA" id="ARBA00048693"/>
    </source>
</evidence>
<keyword evidence="7" id="KW-0149">Chlorophyll biosynthesis</keyword>
<keyword evidence="12" id="KW-0489">Methyltransferase</keyword>
<dbReference type="EC" id="6.6.1.1" evidence="2"/>
<dbReference type="Pfam" id="PF02514">
    <property type="entry name" value="CobN-Mg_chel"/>
    <property type="match status" value="1"/>
</dbReference>
<sequence>MTQKHITATDDSTPISVVLVTLDNHVNGAIARAEKRLIHDLPGIHFSSFAATEWDGDPQSLADCHSAIAQGDIVIVTMLFMEAHIKAVSDALAARRDHCDAMICCMSGPEIMQLTRMGRFTMDGEPSGPMALLKRLRGAPKDGKPGASGERQLAMLRRLPRILRFIPGTAQDVRAYFLTLQYWLAGSEDNLARMVNFLVHRYAAGPREVLRKVAREEPPIEYPDVGVYQLEGRHRIVDSVEAMTTQAGETSGTVGLLLMRSYALAGNTRHYDAVIRAFEARGLRVIPAFAAGLDARPAVKRFFMDGKTPIVDAVVSLTGFSLVGGPAYNDTDAAQEILSELNVPYLAVQALEFQSINQWRESPMGLMPVEATIMVAIPELDGAIGPMVFSGRDQEDLKRSFDMSPETERIDRLADRVRKLVTLRRRSRSERKIGITLFNFPPNSGATGTAAHLNVFESLLNTLNALAKSGYQVDVPENVDALRDALLKGNSQQYGAEANVFGTISVDDHVAREPYLEEIEAQWGPAPGKHWTDGRQLFVLGQTFGNVFVGIQPAMGYEGDPMRLLFEGGLAPTHSFSAYYRWLREDYEADAVLHFGTHGALEFMPGKQVGLSNKCWPDRLIADLPNFYLYAANNPSEGLIAKRRSAATLISYLTPPVTKADLHKEFAELRAMIDRWRTRDPAAHDEQLRLLIDAIAGHAERCELSHGGAPDVLSDAERWVGVLRTQLDEIETSLIPFGMHVVGTPMLSSERAETISAIAAAGGALGIDEIRLDAALESGDTPALQGLLAEFDVPRDEIDALTQRLLETFESLAKEYELPALISALDGHFISPVSGGDLIRNPESLPTGRNIHGFDPFRLPSAFAVIEGQRQASQLTDRHFADTGSLPTSVALVLWGTDNLKSEGVAIGQALALIGAKPRFDSYGRLSGAELISLEELGRARVDVIVTLSGIFRDLLPLQTQLLAEAAYLAADADEPLELNPIRRNVLEYQRTHNCDLDTASLRVFSNSEGAYGSNVNMLVDSGRWDNESEFADTYTNRKGFAYGRNGQVSQQTELLNDVLGHVDLAYQNLDSVELGITTVDHYFDTLGGISSAVQRAKGDSVPVYIADHTGSGDGKVRTLDEQVALETRTRLLNPKWYESMLDHGYEGVRQIEAHLTNTMGWSATAGGVAPWVYKQVSETFILDEDMRRRLAELNPVAASRVANRLIEAQERDYWGADEEQLEALRRAGEDLEDLLEGITGEVAA</sequence>
<evidence type="ECO:0000256" key="1">
    <source>
        <dbReference type="ARBA" id="ARBA00010851"/>
    </source>
</evidence>
<dbReference type="NCBIfam" id="TIGR02025">
    <property type="entry name" value="BchH"/>
    <property type="match status" value="1"/>
</dbReference>
<evidence type="ECO:0000259" key="11">
    <source>
        <dbReference type="Pfam" id="PF11965"/>
    </source>
</evidence>
<dbReference type="NCBIfam" id="NF009942">
    <property type="entry name" value="PRK13405.1"/>
    <property type="match status" value="1"/>
</dbReference>
<feature type="domain" description="CobN/magnesium chelatase" evidence="10">
    <location>
        <begin position="181"/>
        <end position="1222"/>
    </location>
</feature>
<organism evidence="12">
    <name type="scientific">uncultured marine proteobacterium</name>
    <dbReference type="NCBI Taxonomy" id="482892"/>
    <lineage>
        <taxon>Bacteria</taxon>
        <taxon>Pseudomonadati</taxon>
        <taxon>Pseudomonadota</taxon>
        <taxon>environmental samples</taxon>
    </lineage>
</organism>
<proteinExistence type="inferred from homology"/>
<dbReference type="Pfam" id="PF11965">
    <property type="entry name" value="DUF3479"/>
    <property type="match status" value="1"/>
</dbReference>
<dbReference type="GO" id="GO:0016851">
    <property type="term" value="F:magnesium chelatase activity"/>
    <property type="evidence" value="ECO:0007669"/>
    <property type="project" value="UniProtKB-EC"/>
</dbReference>
<keyword evidence="6" id="KW-0067">ATP-binding</keyword>
<evidence type="ECO:0000256" key="4">
    <source>
        <dbReference type="ARBA" id="ARBA00022598"/>
    </source>
</evidence>
<keyword evidence="5" id="KW-0547">Nucleotide-binding</keyword>
<dbReference type="GO" id="GO:0015995">
    <property type="term" value="P:chlorophyll biosynthetic process"/>
    <property type="evidence" value="ECO:0007669"/>
    <property type="project" value="UniProtKB-KW"/>
</dbReference>
<evidence type="ECO:0000256" key="2">
    <source>
        <dbReference type="ARBA" id="ARBA00012825"/>
    </source>
</evidence>
<dbReference type="EMBL" id="AE008920">
    <property type="protein sequence ID" value="AAM48616.1"/>
    <property type="molecule type" value="Genomic_DNA"/>
</dbReference>
<evidence type="ECO:0000313" key="12">
    <source>
        <dbReference type="EMBL" id="AAM48616.1"/>
    </source>
</evidence>
<dbReference type="AlphaFoldDB" id="Q8KZ57"/>
<keyword evidence="12" id="KW-0808">Transferase</keyword>
<dbReference type="GO" id="GO:0032259">
    <property type="term" value="P:methylation"/>
    <property type="evidence" value="ECO:0007669"/>
    <property type="project" value="UniProtKB-KW"/>
</dbReference>
<dbReference type="PANTHER" id="PTHR44119:SF1">
    <property type="entry name" value="MAGNESIUM-CHELATASE SUBUNIT CHLH, CHLOROPLASTIC"/>
    <property type="match status" value="1"/>
</dbReference>
<dbReference type="GO" id="GO:0005524">
    <property type="term" value="F:ATP binding"/>
    <property type="evidence" value="ECO:0007669"/>
    <property type="project" value="UniProtKB-KW"/>
</dbReference>
<name>Q8KZ57_9PROT</name>
<keyword evidence="3" id="KW-0602">Photosynthesis</keyword>
<evidence type="ECO:0000256" key="7">
    <source>
        <dbReference type="ARBA" id="ARBA00023171"/>
    </source>
</evidence>
<keyword evidence="4" id="KW-0436">Ligase</keyword>
<dbReference type="CDD" id="cd10150">
    <property type="entry name" value="CobN_like"/>
    <property type="match status" value="1"/>
</dbReference>
<reference evidence="12" key="1">
    <citation type="journal article" date="2002" name="Nature">
        <title>Unsuspected diversity among marine aerobic anoxygenic phototrophs.</title>
        <authorList>
            <person name="Beja O."/>
            <person name="Suzuki M.T."/>
            <person name="Heidelberg J.F."/>
            <person name="Nelson W.C."/>
            <person name="Preston C.M."/>
            <person name="Hamada T."/>
            <person name="Eisen J.A."/>
            <person name="Fraser C.M."/>
            <person name="DeLong E.F."/>
        </authorList>
    </citation>
    <scope>NUCLEOTIDE SEQUENCE</scope>
</reference>
<dbReference type="PANTHER" id="PTHR44119">
    <property type="entry name" value="MAGNESIUM-CHELATASE SUBUNIT CHLH, CHLOROPLASTIC"/>
    <property type="match status" value="1"/>
</dbReference>
<dbReference type="GO" id="GO:0008168">
    <property type="term" value="F:methyltransferase activity"/>
    <property type="evidence" value="ECO:0007669"/>
    <property type="project" value="UniProtKB-KW"/>
</dbReference>
<gene>
    <name evidence="12" type="primary">bchH</name>
    <name evidence="12" type="ORF">MBMO_EBAC000-29C02.22</name>
</gene>
<dbReference type="InterPro" id="IPR011771">
    <property type="entry name" value="BchH"/>
</dbReference>
<accession>Q8KZ57</accession>
<dbReference type="GO" id="GO:0015979">
    <property type="term" value="P:photosynthesis"/>
    <property type="evidence" value="ECO:0007669"/>
    <property type="project" value="UniProtKB-KW"/>
</dbReference>
<evidence type="ECO:0000256" key="3">
    <source>
        <dbReference type="ARBA" id="ARBA00022531"/>
    </source>
</evidence>
<comment type="similarity">
    <text evidence="1">Belongs to the Mg-chelatase subunit H family.</text>
</comment>
<evidence type="ECO:0000256" key="5">
    <source>
        <dbReference type="ARBA" id="ARBA00022741"/>
    </source>
</evidence>
<feature type="domain" description="Magnesium chelatase subunit H N-terminal" evidence="11">
    <location>
        <begin position="17"/>
        <end position="177"/>
    </location>
</feature>
<dbReference type="InterPro" id="IPR003672">
    <property type="entry name" value="CobN/Mg_chltase"/>
</dbReference>
<comment type="catalytic activity">
    <reaction evidence="9">
        <text>protoporphyrin IX + Mg(2+) + ATP + H2O = Mg-protoporphyrin IX + ADP + phosphate + 3 H(+)</text>
        <dbReference type="Rhea" id="RHEA:13961"/>
        <dbReference type="ChEBI" id="CHEBI:15377"/>
        <dbReference type="ChEBI" id="CHEBI:15378"/>
        <dbReference type="ChEBI" id="CHEBI:18420"/>
        <dbReference type="ChEBI" id="CHEBI:30616"/>
        <dbReference type="ChEBI" id="CHEBI:43474"/>
        <dbReference type="ChEBI" id="CHEBI:57306"/>
        <dbReference type="ChEBI" id="CHEBI:60492"/>
        <dbReference type="ChEBI" id="CHEBI:456216"/>
        <dbReference type="EC" id="6.6.1.1"/>
    </reaction>
</comment>
<comment type="pathway">
    <text evidence="8">Porphyrin-containing compound metabolism.</text>
</comment>
<evidence type="ECO:0000256" key="6">
    <source>
        <dbReference type="ARBA" id="ARBA00022840"/>
    </source>
</evidence>
<dbReference type="InterPro" id="IPR022571">
    <property type="entry name" value="Mg_chelatase_H_N"/>
</dbReference>
<protein>
    <recommendedName>
        <fullName evidence="2">magnesium chelatase</fullName>
        <ecNumber evidence="2">6.6.1.1</ecNumber>
    </recommendedName>
</protein>
<evidence type="ECO:0000256" key="8">
    <source>
        <dbReference type="ARBA" id="ARBA00023444"/>
    </source>
</evidence>